<organism evidence="5 6">
    <name type="scientific">Massarina eburnea CBS 473.64</name>
    <dbReference type="NCBI Taxonomy" id="1395130"/>
    <lineage>
        <taxon>Eukaryota</taxon>
        <taxon>Fungi</taxon>
        <taxon>Dikarya</taxon>
        <taxon>Ascomycota</taxon>
        <taxon>Pezizomycotina</taxon>
        <taxon>Dothideomycetes</taxon>
        <taxon>Pleosporomycetidae</taxon>
        <taxon>Pleosporales</taxon>
        <taxon>Massarineae</taxon>
        <taxon>Massarinaceae</taxon>
        <taxon>Massarina</taxon>
    </lineage>
</organism>
<dbReference type="InterPro" id="IPR004871">
    <property type="entry name" value="RSE1/DDB1/CPSF1_C"/>
</dbReference>
<comment type="subcellular location">
    <subcellularLocation>
        <location evidence="1">Nucleus</location>
    </subcellularLocation>
</comment>
<dbReference type="EMBL" id="MU006786">
    <property type="protein sequence ID" value="KAF2639725.1"/>
    <property type="molecule type" value="Genomic_DNA"/>
</dbReference>
<keyword evidence="2" id="KW-0539">Nucleus</keyword>
<dbReference type="Gene3D" id="2.130.10.10">
    <property type="entry name" value="YVTN repeat-like/Quinoprotein amine dehydrogenase"/>
    <property type="match status" value="3"/>
</dbReference>
<dbReference type="GO" id="GO:0005634">
    <property type="term" value="C:nucleus"/>
    <property type="evidence" value="ECO:0007669"/>
    <property type="project" value="UniProtKB-SubCell"/>
</dbReference>
<proteinExistence type="predicted"/>
<reference evidence="5" key="1">
    <citation type="journal article" date="2020" name="Stud. Mycol.">
        <title>101 Dothideomycetes genomes: a test case for predicting lifestyles and emergence of pathogens.</title>
        <authorList>
            <person name="Haridas S."/>
            <person name="Albert R."/>
            <person name="Binder M."/>
            <person name="Bloem J."/>
            <person name="Labutti K."/>
            <person name="Salamov A."/>
            <person name="Andreopoulos B."/>
            <person name="Baker S."/>
            <person name="Barry K."/>
            <person name="Bills G."/>
            <person name="Bluhm B."/>
            <person name="Cannon C."/>
            <person name="Castanera R."/>
            <person name="Culley D."/>
            <person name="Daum C."/>
            <person name="Ezra D."/>
            <person name="Gonzalez J."/>
            <person name="Henrissat B."/>
            <person name="Kuo A."/>
            <person name="Liang C."/>
            <person name="Lipzen A."/>
            <person name="Lutzoni F."/>
            <person name="Magnuson J."/>
            <person name="Mondo S."/>
            <person name="Nolan M."/>
            <person name="Ohm R."/>
            <person name="Pangilinan J."/>
            <person name="Park H.-J."/>
            <person name="Ramirez L."/>
            <person name="Alfaro M."/>
            <person name="Sun H."/>
            <person name="Tritt A."/>
            <person name="Yoshinaga Y."/>
            <person name="Zwiers L.-H."/>
            <person name="Turgeon B."/>
            <person name="Goodwin S."/>
            <person name="Spatafora J."/>
            <person name="Crous P."/>
            <person name="Grigoriev I."/>
        </authorList>
    </citation>
    <scope>NUCLEOTIDE SEQUENCE</scope>
    <source>
        <strain evidence="5">CBS 473.64</strain>
    </source>
</reference>
<feature type="domain" description="RSE1/DDB1/CPSF1 C-terminal" evidence="3">
    <location>
        <begin position="1013"/>
        <end position="1150"/>
    </location>
</feature>
<feature type="domain" description="RSE1/DDB1/CPSF1 first beta-propeller" evidence="4">
    <location>
        <begin position="67"/>
        <end position="407"/>
    </location>
</feature>
<evidence type="ECO:0000256" key="1">
    <source>
        <dbReference type="ARBA" id="ARBA00004123"/>
    </source>
</evidence>
<evidence type="ECO:0000313" key="6">
    <source>
        <dbReference type="Proteomes" id="UP000799753"/>
    </source>
</evidence>
<dbReference type="OrthoDB" id="20774at2759"/>
<evidence type="ECO:0000256" key="2">
    <source>
        <dbReference type="ARBA" id="ARBA00023242"/>
    </source>
</evidence>
<dbReference type="Pfam" id="PF10433">
    <property type="entry name" value="Beta-prop_RSE1_1st"/>
    <property type="match status" value="1"/>
</dbReference>
<accession>A0A6A6RX57</accession>
<dbReference type="InterPro" id="IPR015943">
    <property type="entry name" value="WD40/YVTN_repeat-like_dom_sf"/>
</dbReference>
<sequence length="1437" mass="160786">MANQLQSLVFEDGEWVTRSADVYQIMARSQQQEDTVMREPDTETGPEVPSLGILSRTVIETPFNKFVLPANIRHKNLNDVVFLGEDFVQLKEICDYGHLRHIATKSDFRGKILAARVFGDPRQVRISTFLQSPFHRTRSSTGEEKEATLPPEIIVLTLSSRTLMFLWASHNQRGPVTFYQKTVRLPPGSSRFDQLGAHLAVDPRGRAIAVAAYEGRFIIYKTKPLEAWRKEARAGDGGLPVVDEAVIQVEGRIMHMDFLSSGGEQDDSHVVLILVLVDKGKTKIARYEWDFRQVMDENTLRTDRAHILPEDRHPSLLIPLRKSPDFLLICDQHISLYKRVLSGPPESTLTYIPSYIPSSHRPGDSKSLPRWVQWDKAQRNPDFAKEAFYIAREDGAVIYVERGHSNGVEITEAGSWPSPIDTAFACLNNFDNSEHSQAYPDVLVSGGAGSDGLLCKVGAWPAEYSYRKAYSDCHKFSFVESIPSWAPLGDMTLTSLQGVRTPYERERAGIFVTDGKAPDGEVSELRCGLKAVVDDSFGGMDGCTGLWIVDHGVQTLEYNGHESKQHYATFVFTIPPETIAIRATRIQAEGSQSENEYYSPLDGGIWDKTQLTNEDDSVQDHIIRTEETIAACCWRDEFAIQITRKEAKVLRRPTLVGVSSYSFSSLLLGAATKANVPFIAASFRDADQAVVELVPIQPDGTIDTRGNDHLRHKLPCDTTCIELVTLGDTVFVIIGTIDASVYLFELHQDSSLTPVYETRLTDESDSRLRMVCESAVLLESEVKQEFQLVCGTRDGFIVSTHLVRSQGRYEMVAKQFVKMGSTAVQVSFCATDPSTAFIACGPDFCRMRSASTSHELNIDSIWLVDRRATAYTQGPLTALDQLPLATGPMHADRDLGGFMFAVSGEHMVFAQLDYDVRWSSHDIPPASLEQSKVVPRKIPTGATPMRMLYSQKSLHNMMVATMENKEVLKPPNGYRTLQSTIKALKVHDDQANEDLEIKQEEGQPSHMNRLVTWEFPLNPYERVHTMVEWTYESDKGRKHHLILVGTGITTEPGLETGRRLVFNTGKPGSGIKLLKAFSHRHPVRCMAIYDNTHVVAIIGKYLRMYEFRPDNGCWEKQEQVDLPSTGVHMTISGKFIHVSTSHDSHICYEVRRTNKPESPLSLNQVFTDSRQRSLAHHLICTLHRTDPIPHPSAQIFGSTPQTTTHTDTLVLVTDKTCSVTGLFHQSTPTIKAATTTLFEACLPRSVIRLHRADVRPPWRRPCPNPSTPFTGTPGILTDDLIGASTDGTIYTFSILTERARRVLRLLQNLIEAKRKRDPCLQYSTVKLRSSSIFALLSNGAEGNQDGLIKARDIDPEAMESGPAAPRFKHVDGDLLVGWLERGECVENLVTEECEEGVQRLARELIEVLRGEEGEGEGEGDGFEWVEKWLRVVLMPLL</sequence>
<dbReference type="InterPro" id="IPR018846">
    <property type="entry name" value="Beta-prop_RSE1/DDB1/CPSF1_1st"/>
</dbReference>
<keyword evidence="6" id="KW-1185">Reference proteome</keyword>
<protein>
    <submittedName>
        <fullName evidence="5">Uncharacterized protein</fullName>
    </submittedName>
</protein>
<name>A0A6A6RX57_9PLEO</name>
<evidence type="ECO:0000313" key="5">
    <source>
        <dbReference type="EMBL" id="KAF2639725.1"/>
    </source>
</evidence>
<dbReference type="Proteomes" id="UP000799753">
    <property type="component" value="Unassembled WGS sequence"/>
</dbReference>
<dbReference type="InterPro" id="IPR050358">
    <property type="entry name" value="RSE1/DDB1/CFT1"/>
</dbReference>
<dbReference type="Pfam" id="PF03178">
    <property type="entry name" value="CPSF_A"/>
    <property type="match status" value="1"/>
</dbReference>
<gene>
    <name evidence="5" type="ORF">P280DRAFT_46463</name>
</gene>
<evidence type="ECO:0000259" key="4">
    <source>
        <dbReference type="Pfam" id="PF10433"/>
    </source>
</evidence>
<evidence type="ECO:0000259" key="3">
    <source>
        <dbReference type="Pfam" id="PF03178"/>
    </source>
</evidence>
<dbReference type="GO" id="GO:0003676">
    <property type="term" value="F:nucleic acid binding"/>
    <property type="evidence" value="ECO:0007669"/>
    <property type="project" value="InterPro"/>
</dbReference>
<dbReference type="PANTHER" id="PTHR10644">
    <property type="entry name" value="DNA REPAIR/RNA PROCESSING CPSF FAMILY"/>
    <property type="match status" value="1"/>
</dbReference>